<sequence>MKNIKYYECIEFDIGVFLLSSFWLTLKKKIKSFFLDTSRSGEFRSSVDYFYEEFSPISEPNLCFFAHYSSSGIVNDYVLYYLQKLRQLGFSIVLCTSTKILEEEKVKLKEKVVGILTQENYGWDFGLWKSGLLQLKDKIKNTPEIENILVANDSVYGPFTDLSEIFLEMKRNRFDLWAMSESFEVDRHIQSYFIVFNRQVIQSSFFWNFWEQAKYYFDKQAVIDKYELQLKALFEKEGFSCGAFFSGEKIQKAVSGSAVDVNPTIKLWEPMIYSFHFPFIKGELLRKKMLSEKSMDRLKEFVAAKGYPVSYIERHLNSKR</sequence>
<comment type="caution">
    <text evidence="1">The sequence shown here is derived from an EMBL/GenBank/DDBJ whole genome shotgun (WGS) entry which is preliminary data.</text>
</comment>
<accession>A0A2M9YUW0</accession>
<dbReference type="EMBL" id="NPDV01000001">
    <property type="protein sequence ID" value="PJZ55324.1"/>
    <property type="molecule type" value="Genomic_DNA"/>
</dbReference>
<dbReference type="Proteomes" id="UP000232149">
    <property type="component" value="Unassembled WGS sequence"/>
</dbReference>
<reference evidence="3 4" key="1">
    <citation type="submission" date="2017-07" db="EMBL/GenBank/DDBJ databases">
        <title>Leptospira spp. isolated from tropical soils.</title>
        <authorList>
            <person name="Thibeaux R."/>
            <person name="Iraola G."/>
            <person name="Ferres I."/>
            <person name="Bierque E."/>
            <person name="Girault D."/>
            <person name="Soupe-Gilbert M.-E."/>
            <person name="Picardeau M."/>
            <person name="Goarant C."/>
        </authorList>
    </citation>
    <scope>NUCLEOTIDE SEQUENCE [LARGE SCALE GENOMIC DNA]</scope>
    <source>
        <strain evidence="1 4">FH2-B-C1</strain>
        <strain evidence="2 3">FH2-B-D1</strain>
    </source>
</reference>
<keyword evidence="3" id="KW-1185">Reference proteome</keyword>
<gene>
    <name evidence="2" type="ORF">CH376_22015</name>
    <name evidence="1" type="ORF">CH380_02130</name>
</gene>
<dbReference type="Pfam" id="PF05045">
    <property type="entry name" value="RgpF"/>
    <property type="match status" value="1"/>
</dbReference>
<proteinExistence type="predicted"/>
<evidence type="ECO:0000313" key="3">
    <source>
        <dbReference type="Proteomes" id="UP000232149"/>
    </source>
</evidence>
<dbReference type="AlphaFoldDB" id="A0A2M9YUW0"/>
<evidence type="ECO:0000313" key="2">
    <source>
        <dbReference type="EMBL" id="PJZ59769.1"/>
    </source>
</evidence>
<dbReference type="InterPro" id="IPR007739">
    <property type="entry name" value="RgpF"/>
</dbReference>
<dbReference type="EMBL" id="NPDU01000099">
    <property type="protein sequence ID" value="PJZ59769.1"/>
    <property type="molecule type" value="Genomic_DNA"/>
</dbReference>
<evidence type="ECO:0000313" key="4">
    <source>
        <dbReference type="Proteomes" id="UP000232188"/>
    </source>
</evidence>
<name>A0A2M9YUW0_9LEPT</name>
<organism evidence="1 4">
    <name type="scientific">Leptospira adleri</name>
    <dbReference type="NCBI Taxonomy" id="2023186"/>
    <lineage>
        <taxon>Bacteria</taxon>
        <taxon>Pseudomonadati</taxon>
        <taxon>Spirochaetota</taxon>
        <taxon>Spirochaetia</taxon>
        <taxon>Leptospirales</taxon>
        <taxon>Leptospiraceae</taxon>
        <taxon>Leptospira</taxon>
    </lineage>
</organism>
<dbReference type="Proteomes" id="UP000232188">
    <property type="component" value="Unassembled WGS sequence"/>
</dbReference>
<protein>
    <recommendedName>
        <fullName evidence="5">Rhamnan synthesis protein F</fullName>
    </recommendedName>
</protein>
<evidence type="ECO:0000313" key="1">
    <source>
        <dbReference type="EMBL" id="PJZ55324.1"/>
    </source>
</evidence>
<evidence type="ECO:0008006" key="5">
    <source>
        <dbReference type="Google" id="ProtNLM"/>
    </source>
</evidence>